<reference evidence="1 2" key="1">
    <citation type="submission" date="2015-03" db="EMBL/GenBank/DDBJ databases">
        <title>Draft genome of the nematode, Opisthorchis viverrini.</title>
        <authorList>
            <person name="Mitreva M."/>
        </authorList>
    </citation>
    <scope>NUCLEOTIDE SEQUENCE [LARGE SCALE GENOMIC DNA]</scope>
    <source>
        <strain evidence="1">Khon Kaen</strain>
    </source>
</reference>
<keyword evidence="2" id="KW-1185">Reference proteome</keyword>
<accession>A0A1S8WWZ8</accession>
<sequence>MLQIASGFDPMDQDTVRQPGRIQGYTVAPLHRIHKRMSSRPMLLLNPLETMSSQMSIAATSNTSPTISYFDFKRFATRYLRHTGFCYALRPPYT</sequence>
<dbReference type="Proteomes" id="UP000243686">
    <property type="component" value="Unassembled WGS sequence"/>
</dbReference>
<protein>
    <submittedName>
        <fullName evidence="1">Uncharacterized protein</fullName>
    </submittedName>
</protein>
<dbReference type="EMBL" id="KV893629">
    <property type="protein sequence ID" value="OON19049.1"/>
    <property type="molecule type" value="Genomic_DNA"/>
</dbReference>
<gene>
    <name evidence="1" type="ORF">X801_05089</name>
</gene>
<proteinExistence type="predicted"/>
<evidence type="ECO:0000313" key="1">
    <source>
        <dbReference type="EMBL" id="OON19049.1"/>
    </source>
</evidence>
<evidence type="ECO:0000313" key="2">
    <source>
        <dbReference type="Proteomes" id="UP000243686"/>
    </source>
</evidence>
<organism evidence="1 2">
    <name type="scientific">Opisthorchis viverrini</name>
    <name type="common">Southeast Asian liver fluke</name>
    <dbReference type="NCBI Taxonomy" id="6198"/>
    <lineage>
        <taxon>Eukaryota</taxon>
        <taxon>Metazoa</taxon>
        <taxon>Spiralia</taxon>
        <taxon>Lophotrochozoa</taxon>
        <taxon>Platyhelminthes</taxon>
        <taxon>Trematoda</taxon>
        <taxon>Digenea</taxon>
        <taxon>Opisthorchiida</taxon>
        <taxon>Opisthorchiata</taxon>
        <taxon>Opisthorchiidae</taxon>
        <taxon>Opisthorchis</taxon>
    </lineage>
</organism>
<name>A0A1S8WWZ8_OPIVI</name>
<dbReference type="AlphaFoldDB" id="A0A1S8WWZ8"/>